<evidence type="ECO:0000313" key="2">
    <source>
        <dbReference type="EMBL" id="GIN58697.1"/>
    </source>
</evidence>
<name>A0ABQ4KMV6_9BACI</name>
<dbReference type="PANTHER" id="PTHR33744">
    <property type="entry name" value="CARBOHYDRATE DIACID REGULATOR"/>
    <property type="match status" value="1"/>
</dbReference>
<dbReference type="InterPro" id="IPR025736">
    <property type="entry name" value="PucR_C-HTH_dom"/>
</dbReference>
<organism evidence="2 3">
    <name type="scientific">Lederbergia ruris</name>
    <dbReference type="NCBI Taxonomy" id="217495"/>
    <lineage>
        <taxon>Bacteria</taxon>
        <taxon>Bacillati</taxon>
        <taxon>Bacillota</taxon>
        <taxon>Bacilli</taxon>
        <taxon>Bacillales</taxon>
        <taxon>Bacillaceae</taxon>
        <taxon>Lederbergia</taxon>
    </lineage>
</organism>
<dbReference type="Gene3D" id="1.10.10.2840">
    <property type="entry name" value="PucR C-terminal helix-turn-helix domain"/>
    <property type="match status" value="1"/>
</dbReference>
<evidence type="ECO:0000313" key="3">
    <source>
        <dbReference type="Proteomes" id="UP000679950"/>
    </source>
</evidence>
<feature type="domain" description="PucR C-terminal helix-turn-helix" evidence="1">
    <location>
        <begin position="236"/>
        <end position="292"/>
    </location>
</feature>
<reference evidence="2 3" key="1">
    <citation type="submission" date="2021-03" db="EMBL/GenBank/DDBJ databases">
        <title>Antimicrobial resistance genes in bacteria isolated from Japanese honey, and their potential for conferring macrolide and lincosamide resistance in the American foulbrood pathogen Paenibacillus larvae.</title>
        <authorList>
            <person name="Okamoto M."/>
            <person name="Kumagai M."/>
            <person name="Kanamori H."/>
            <person name="Takamatsu D."/>
        </authorList>
    </citation>
    <scope>NUCLEOTIDE SEQUENCE [LARGE SCALE GENOMIC DNA]</scope>
    <source>
        <strain evidence="2 3">J8TS2</strain>
    </source>
</reference>
<gene>
    <name evidence="2" type="primary">yxkF</name>
    <name evidence="2" type="ORF">J8TS2_30160</name>
</gene>
<comment type="caution">
    <text evidence="2">The sequence shown here is derived from an EMBL/GenBank/DDBJ whole genome shotgun (WGS) entry which is preliminary data.</text>
</comment>
<dbReference type="Proteomes" id="UP000679950">
    <property type="component" value="Unassembled WGS sequence"/>
</dbReference>
<dbReference type="RefSeq" id="WP_158324038.1">
    <property type="nucleotide sequence ID" value="NZ_BORB01000028.1"/>
</dbReference>
<dbReference type="InterPro" id="IPR009057">
    <property type="entry name" value="Homeodomain-like_sf"/>
</dbReference>
<sequence>MIKRLLQLYPEAITSLKPNTDSRYIWLKDESTDSYIGIPNAKLTKEEITLLATLFPLSHKQELVRTPLAEEWYQFLTKNGKIPYSKAENIRFIHFTIPNMRDDFQYNEWEEATKSLFSNEVIFVPFSHHHGVIIEDHPNFSISEEELSSAIEALESDFFIKIHFYLGFFQPIQNQVKHLFQLEQRLLAVSLTAHPEERIMTREKVIPNYSYLNLPEHERPILFADVHQILLDDPDLTKTIKTYIENQANATLTAKQLFMHRNSLQYRIDKFIEKTGIDIKTFHGAFFTYLACLHVDGLQGQ</sequence>
<dbReference type="InterPro" id="IPR042070">
    <property type="entry name" value="PucR_C-HTH_sf"/>
</dbReference>
<dbReference type="Pfam" id="PF13556">
    <property type="entry name" value="HTH_30"/>
    <property type="match status" value="1"/>
</dbReference>
<evidence type="ECO:0000259" key="1">
    <source>
        <dbReference type="Pfam" id="PF13556"/>
    </source>
</evidence>
<dbReference type="InterPro" id="IPR051448">
    <property type="entry name" value="CdaR-like_regulators"/>
</dbReference>
<keyword evidence="3" id="KW-1185">Reference proteome</keyword>
<dbReference type="EMBL" id="BORB01000028">
    <property type="protein sequence ID" value="GIN58697.1"/>
    <property type="molecule type" value="Genomic_DNA"/>
</dbReference>
<accession>A0ABQ4KMV6</accession>
<dbReference type="SUPFAM" id="SSF46689">
    <property type="entry name" value="Homeodomain-like"/>
    <property type="match status" value="1"/>
</dbReference>
<protein>
    <recommendedName>
        <fullName evidence="1">PucR C-terminal helix-turn-helix domain-containing protein</fullName>
    </recommendedName>
</protein>
<proteinExistence type="predicted"/>
<dbReference type="PANTHER" id="PTHR33744:SF15">
    <property type="entry name" value="CARBOHYDRATE DIACID REGULATOR"/>
    <property type="match status" value="1"/>
</dbReference>